<evidence type="ECO:0000313" key="2">
    <source>
        <dbReference type="Proteomes" id="UP000325440"/>
    </source>
</evidence>
<keyword evidence="2" id="KW-1185">Reference proteome</keyword>
<dbReference type="EMBL" id="CABPRJ010001902">
    <property type="protein sequence ID" value="VVC40259.1"/>
    <property type="molecule type" value="Genomic_DNA"/>
</dbReference>
<reference evidence="1 2" key="1">
    <citation type="submission" date="2019-08" db="EMBL/GenBank/DDBJ databases">
        <authorList>
            <person name="Alioto T."/>
            <person name="Alioto T."/>
            <person name="Gomez Garrido J."/>
        </authorList>
    </citation>
    <scope>NUCLEOTIDE SEQUENCE [LARGE SCALE GENOMIC DNA]</scope>
</reference>
<proteinExistence type="predicted"/>
<gene>
    <name evidence="1" type="ORF">CINCED_3A018657</name>
</gene>
<name>A0A5E4N6H9_9HEMI</name>
<accession>A0A5E4N6H9</accession>
<dbReference type="AlphaFoldDB" id="A0A5E4N6H9"/>
<protein>
    <submittedName>
        <fullName evidence="1">Uncharacterized protein</fullName>
    </submittedName>
</protein>
<dbReference type="Proteomes" id="UP000325440">
    <property type="component" value="Unassembled WGS sequence"/>
</dbReference>
<evidence type="ECO:0000313" key="1">
    <source>
        <dbReference type="EMBL" id="VVC40259.1"/>
    </source>
</evidence>
<sequence>MCRTGSVCGEHKNNWLIKEVTKWAPKIEKLPGFPRQKWVEMGYRKERYQLLKAEKKLRAVVRGLHPYTKICEIKRNPSDSDYSTKNCQKSKNQNENVQIYCAEAHTASWKGCSAYNKAEEKVRLKKVTIVIKVIQQKPVKTATSYAQITLIL</sequence>
<organism evidence="1 2">
    <name type="scientific">Cinara cedri</name>
    <dbReference type="NCBI Taxonomy" id="506608"/>
    <lineage>
        <taxon>Eukaryota</taxon>
        <taxon>Metazoa</taxon>
        <taxon>Ecdysozoa</taxon>
        <taxon>Arthropoda</taxon>
        <taxon>Hexapoda</taxon>
        <taxon>Insecta</taxon>
        <taxon>Pterygota</taxon>
        <taxon>Neoptera</taxon>
        <taxon>Paraneoptera</taxon>
        <taxon>Hemiptera</taxon>
        <taxon>Sternorrhyncha</taxon>
        <taxon>Aphidomorpha</taxon>
        <taxon>Aphidoidea</taxon>
        <taxon>Aphididae</taxon>
        <taxon>Lachninae</taxon>
        <taxon>Cinara</taxon>
    </lineage>
</organism>
<dbReference type="OrthoDB" id="6624230at2759"/>